<feature type="compositionally biased region" description="Basic residues" evidence="2">
    <location>
        <begin position="1"/>
        <end position="12"/>
    </location>
</feature>
<evidence type="ECO:0000313" key="3">
    <source>
        <dbReference type="EnsemblMetazoa" id="XP_038059177.1"/>
    </source>
</evidence>
<feature type="region of interest" description="Disordered" evidence="2">
    <location>
        <begin position="817"/>
        <end position="854"/>
    </location>
</feature>
<feature type="coiled-coil region" evidence="1">
    <location>
        <begin position="496"/>
        <end position="585"/>
    </location>
</feature>
<dbReference type="EnsemblMetazoa" id="XM_038203249.1">
    <property type="protein sequence ID" value="XP_038059177.1"/>
    <property type="gene ID" value="LOC119730383"/>
</dbReference>
<dbReference type="AlphaFoldDB" id="A0A914A5N9"/>
<feature type="compositionally biased region" description="Basic and acidic residues" evidence="2">
    <location>
        <begin position="31"/>
        <end position="40"/>
    </location>
</feature>
<feature type="region of interest" description="Disordered" evidence="2">
    <location>
        <begin position="451"/>
        <end position="470"/>
    </location>
</feature>
<feature type="compositionally biased region" description="Polar residues" evidence="2">
    <location>
        <begin position="819"/>
        <end position="830"/>
    </location>
</feature>
<accession>A0A914A5N9</accession>
<sequence length="927" mass="106838">MKQENKKKKKRPLRDNGIKTSTPKANPNTRHRGDGSRDIEGDTEEGTSNDHQATIRELLETETKMRRKLDELESSFEEVSSRKQDALDDLKTLREAVHRNKRDIQNAEEIARENMERADGLRSELMVLEYQRDQARRDLEDLTQSLGSFKQSHRHGVSEEENAGTGNNLLGLSPKEVIAVIKERDELKTRLRNGEGDLSPIERSELERQLNYTKQELFNGQKSSREKLESLEEELDESRHRMDELLVEKTNLAEKVQELLALVGSEQSNEMHSHLEERNQLLEQLSSKLQKELDPLRHQAHERDQRLQSLTATASEKDALNSALRDKMVEMQREAEEDRREAERRIKEAEGKVRNADVAKELALVELRETLLREKEEEMAQLKLSLEKEKKEALTALDEKTSEMMMITQRSLTEKEEDLKAVKLQLVQHTEEANKMEQQLREQAEEQIKAAVDKERQDREEEYSRRRREENVEKELEVAKETSRLQGELLVTRQRLEHQQTTVGVLKEELDKLREENLAAGREKVEAVSEAREKAREDIQRELDQLREQLAKENLLEVDRLRMKLRQQEEELTKLRSEVKVHQDQEARSAGVTGSKSILAEINEECKRTAAVIGSTPMKMNISSIRGSKSLNGTLSPKSPLHSTPDSTHGPGRTQVMAALTNLRISNEELRNFVQTLKTDLERQKRALSKAQKEKDHLSQVEELQQQISRQRTTDSALQQRLLDKDSELREIQQSMTQWKEETALKMAKKFEEELGKELEIRLQETGKRDGSSYRGSQSDRGSRNSSGNGSPSIVSSASDASTIRLLRHLQERVKQLRTENMTLRRSSSRGPFESSGEERASPHSSKNSESEDKDHLLYQMQQRVKLLERQLQVAEERCRENAASVSEKVSENSRLQGALTQQTKELMKMERAYSKLASPGRTPVRM</sequence>
<feature type="coiled-coil region" evidence="1">
    <location>
        <begin position="858"/>
        <end position="913"/>
    </location>
</feature>
<feature type="compositionally biased region" description="Basic and acidic residues" evidence="2">
    <location>
        <begin position="688"/>
        <end position="700"/>
    </location>
</feature>
<keyword evidence="4" id="KW-1185">Reference proteome</keyword>
<feature type="compositionally biased region" description="Basic and acidic residues" evidence="2">
    <location>
        <begin position="762"/>
        <end position="772"/>
    </location>
</feature>
<feature type="compositionally biased region" description="Polar residues" evidence="2">
    <location>
        <begin position="623"/>
        <end position="647"/>
    </location>
</feature>
<protein>
    <submittedName>
        <fullName evidence="3">Uncharacterized protein</fullName>
    </submittedName>
</protein>
<proteinExistence type="predicted"/>
<feature type="region of interest" description="Disordered" evidence="2">
    <location>
        <begin position="299"/>
        <end position="318"/>
    </location>
</feature>
<feature type="region of interest" description="Disordered" evidence="2">
    <location>
        <begin position="688"/>
        <end position="718"/>
    </location>
</feature>
<evidence type="ECO:0000256" key="2">
    <source>
        <dbReference type="SAM" id="MobiDB-lite"/>
    </source>
</evidence>
<dbReference type="GeneID" id="119730383"/>
<feature type="region of interest" description="Disordered" evidence="2">
    <location>
        <begin position="762"/>
        <end position="800"/>
    </location>
</feature>
<keyword evidence="1" id="KW-0175">Coiled coil</keyword>
<dbReference type="OMA" id="PHLFDVF"/>
<dbReference type="OrthoDB" id="10070676at2759"/>
<evidence type="ECO:0000256" key="1">
    <source>
        <dbReference type="SAM" id="Coils"/>
    </source>
</evidence>
<feature type="region of interest" description="Disordered" evidence="2">
    <location>
        <begin position="623"/>
        <end position="653"/>
    </location>
</feature>
<feature type="region of interest" description="Disordered" evidence="2">
    <location>
        <begin position="213"/>
        <end position="239"/>
    </location>
</feature>
<feature type="compositionally biased region" description="Low complexity" evidence="2">
    <location>
        <begin position="775"/>
        <end position="800"/>
    </location>
</feature>
<evidence type="ECO:0000313" key="4">
    <source>
        <dbReference type="Proteomes" id="UP000887568"/>
    </source>
</evidence>
<feature type="compositionally biased region" description="Polar residues" evidence="2">
    <location>
        <begin position="18"/>
        <end position="28"/>
    </location>
</feature>
<name>A0A914A5N9_PATMI</name>
<dbReference type="Proteomes" id="UP000887568">
    <property type="component" value="Unplaced"/>
</dbReference>
<feature type="region of interest" description="Disordered" evidence="2">
    <location>
        <begin position="1"/>
        <end position="54"/>
    </location>
</feature>
<feature type="compositionally biased region" description="Basic and acidic residues" evidence="2">
    <location>
        <begin position="837"/>
        <end position="854"/>
    </location>
</feature>
<dbReference type="RefSeq" id="XP_038059177.1">
    <property type="nucleotide sequence ID" value="XM_038203249.1"/>
</dbReference>
<reference evidence="3" key="1">
    <citation type="submission" date="2022-11" db="UniProtKB">
        <authorList>
            <consortium name="EnsemblMetazoa"/>
        </authorList>
    </citation>
    <scope>IDENTIFICATION</scope>
</reference>
<feature type="region of interest" description="Disordered" evidence="2">
    <location>
        <begin position="149"/>
        <end position="169"/>
    </location>
</feature>
<organism evidence="3 4">
    <name type="scientific">Patiria miniata</name>
    <name type="common">Bat star</name>
    <name type="synonym">Asterina miniata</name>
    <dbReference type="NCBI Taxonomy" id="46514"/>
    <lineage>
        <taxon>Eukaryota</taxon>
        <taxon>Metazoa</taxon>
        <taxon>Echinodermata</taxon>
        <taxon>Eleutherozoa</taxon>
        <taxon>Asterozoa</taxon>
        <taxon>Asteroidea</taxon>
        <taxon>Valvatacea</taxon>
        <taxon>Valvatida</taxon>
        <taxon>Asterinidae</taxon>
        <taxon>Patiria</taxon>
    </lineage>
</organism>
<feature type="compositionally biased region" description="Polar residues" evidence="2">
    <location>
        <begin position="702"/>
        <end position="718"/>
    </location>
</feature>